<dbReference type="SUPFAM" id="SSF48264">
    <property type="entry name" value="Cytochrome P450"/>
    <property type="match status" value="1"/>
</dbReference>
<evidence type="ECO:0000256" key="2">
    <source>
        <dbReference type="ARBA" id="ARBA00010617"/>
    </source>
</evidence>
<reference evidence="11" key="5">
    <citation type="journal article" date="2021" name="G3 (Bethesda)">
        <title>Aegilops tauschii genome assembly Aet v5.0 features greater sequence contiguity and improved annotation.</title>
        <authorList>
            <person name="Wang L."/>
            <person name="Zhu T."/>
            <person name="Rodriguez J.C."/>
            <person name="Deal K.R."/>
            <person name="Dubcovsky J."/>
            <person name="McGuire P.E."/>
            <person name="Lux T."/>
            <person name="Spannagl M."/>
            <person name="Mayer K.F.X."/>
            <person name="Baldrich P."/>
            <person name="Meyers B.C."/>
            <person name="Huo N."/>
            <person name="Gu Y.Q."/>
            <person name="Zhou H."/>
            <person name="Devos K.M."/>
            <person name="Bennetzen J.L."/>
            <person name="Unver T."/>
            <person name="Budak H."/>
            <person name="Gulick P.J."/>
            <person name="Galiba G."/>
            <person name="Kalapos B."/>
            <person name="Nelson D.R."/>
            <person name="Li P."/>
            <person name="You F.M."/>
            <person name="Luo M.C."/>
            <person name="Dvorak J."/>
        </authorList>
    </citation>
    <scope>NUCLEOTIDE SEQUENCE [LARGE SCALE GENOMIC DNA]</scope>
    <source>
        <strain evidence="11">cv. AL8/78</strain>
    </source>
</reference>
<evidence type="ECO:0000256" key="6">
    <source>
        <dbReference type="ARBA" id="ARBA00022989"/>
    </source>
</evidence>
<evidence type="ECO:0000256" key="8">
    <source>
        <dbReference type="ARBA" id="ARBA00023004"/>
    </source>
</evidence>
<protein>
    <recommendedName>
        <fullName evidence="13">Secologanin synthase</fullName>
    </recommendedName>
</protein>
<keyword evidence="6" id="KW-1133">Transmembrane helix</keyword>
<dbReference type="PRINTS" id="PR00463">
    <property type="entry name" value="EP450I"/>
</dbReference>
<dbReference type="InterPro" id="IPR002401">
    <property type="entry name" value="Cyt_P450_E_grp-I"/>
</dbReference>
<keyword evidence="7" id="KW-0560">Oxidoreductase</keyword>
<evidence type="ECO:0000313" key="12">
    <source>
        <dbReference type="Proteomes" id="UP000015105"/>
    </source>
</evidence>
<organism evidence="11 12">
    <name type="scientific">Aegilops tauschii subsp. strangulata</name>
    <name type="common">Goatgrass</name>
    <dbReference type="NCBI Taxonomy" id="200361"/>
    <lineage>
        <taxon>Eukaryota</taxon>
        <taxon>Viridiplantae</taxon>
        <taxon>Streptophyta</taxon>
        <taxon>Embryophyta</taxon>
        <taxon>Tracheophyta</taxon>
        <taxon>Spermatophyta</taxon>
        <taxon>Magnoliopsida</taxon>
        <taxon>Liliopsida</taxon>
        <taxon>Poales</taxon>
        <taxon>Poaceae</taxon>
        <taxon>BOP clade</taxon>
        <taxon>Pooideae</taxon>
        <taxon>Triticodae</taxon>
        <taxon>Triticeae</taxon>
        <taxon>Triticinae</taxon>
        <taxon>Aegilops</taxon>
    </lineage>
</organism>
<evidence type="ECO:0000256" key="1">
    <source>
        <dbReference type="ARBA" id="ARBA00004370"/>
    </source>
</evidence>
<dbReference type="Gramene" id="AET7Gv20869900.11">
    <property type="protein sequence ID" value="AET7Gv20869900.11"/>
    <property type="gene ID" value="AET7Gv20869900"/>
</dbReference>
<name>A0A453SAN0_AEGTS</name>
<dbReference type="Gene3D" id="1.10.630.10">
    <property type="entry name" value="Cytochrome P450"/>
    <property type="match status" value="1"/>
</dbReference>
<keyword evidence="10" id="KW-0472">Membrane</keyword>
<dbReference type="EnsemblPlants" id="AET7Gv20869900.11">
    <property type="protein sequence ID" value="AET7Gv20869900.11"/>
    <property type="gene ID" value="AET7Gv20869900"/>
</dbReference>
<evidence type="ECO:0000256" key="4">
    <source>
        <dbReference type="ARBA" id="ARBA00022692"/>
    </source>
</evidence>
<dbReference type="GO" id="GO:0005506">
    <property type="term" value="F:iron ion binding"/>
    <property type="evidence" value="ECO:0007669"/>
    <property type="project" value="InterPro"/>
</dbReference>
<evidence type="ECO:0000256" key="10">
    <source>
        <dbReference type="ARBA" id="ARBA00023136"/>
    </source>
</evidence>
<dbReference type="GO" id="GO:0010268">
    <property type="term" value="P:brassinosteroid homeostasis"/>
    <property type="evidence" value="ECO:0007669"/>
    <property type="project" value="TreeGrafter"/>
</dbReference>
<evidence type="ECO:0000256" key="3">
    <source>
        <dbReference type="ARBA" id="ARBA00022617"/>
    </source>
</evidence>
<dbReference type="InterPro" id="IPR050665">
    <property type="entry name" value="Cytochrome_P450_Monooxygen"/>
</dbReference>
<dbReference type="GO" id="GO:0016020">
    <property type="term" value="C:membrane"/>
    <property type="evidence" value="ECO:0007669"/>
    <property type="project" value="UniProtKB-SubCell"/>
</dbReference>
<dbReference type="GO" id="GO:0016705">
    <property type="term" value="F:oxidoreductase activity, acting on paired donors, with incorporation or reduction of molecular oxygen"/>
    <property type="evidence" value="ECO:0007669"/>
    <property type="project" value="InterPro"/>
</dbReference>
<keyword evidence="8" id="KW-0408">Iron</keyword>
<keyword evidence="9" id="KW-0503">Monooxygenase</keyword>
<evidence type="ECO:0008006" key="13">
    <source>
        <dbReference type="Google" id="ProtNLM"/>
    </source>
</evidence>
<dbReference type="PANTHER" id="PTHR24282">
    <property type="entry name" value="CYTOCHROME P450 FAMILY MEMBER"/>
    <property type="match status" value="1"/>
</dbReference>
<reference evidence="11" key="3">
    <citation type="journal article" date="2017" name="Nature">
        <title>Genome sequence of the progenitor of the wheat D genome Aegilops tauschii.</title>
        <authorList>
            <person name="Luo M.C."/>
            <person name="Gu Y.Q."/>
            <person name="Puiu D."/>
            <person name="Wang H."/>
            <person name="Twardziok S.O."/>
            <person name="Deal K.R."/>
            <person name="Huo N."/>
            <person name="Zhu T."/>
            <person name="Wang L."/>
            <person name="Wang Y."/>
            <person name="McGuire P.E."/>
            <person name="Liu S."/>
            <person name="Long H."/>
            <person name="Ramasamy R.K."/>
            <person name="Rodriguez J.C."/>
            <person name="Van S.L."/>
            <person name="Yuan L."/>
            <person name="Wang Z."/>
            <person name="Xia Z."/>
            <person name="Xiao L."/>
            <person name="Anderson O.D."/>
            <person name="Ouyang S."/>
            <person name="Liang Y."/>
            <person name="Zimin A.V."/>
            <person name="Pertea G."/>
            <person name="Qi P."/>
            <person name="Bennetzen J.L."/>
            <person name="Dai X."/>
            <person name="Dawson M.W."/>
            <person name="Muller H.G."/>
            <person name="Kugler K."/>
            <person name="Rivarola-Duarte L."/>
            <person name="Spannagl M."/>
            <person name="Mayer K.F.X."/>
            <person name="Lu F.H."/>
            <person name="Bevan M.W."/>
            <person name="Leroy P."/>
            <person name="Li P."/>
            <person name="You F.M."/>
            <person name="Sun Q."/>
            <person name="Liu Z."/>
            <person name="Lyons E."/>
            <person name="Wicker T."/>
            <person name="Salzberg S.L."/>
            <person name="Devos K.M."/>
            <person name="Dvorak J."/>
        </authorList>
    </citation>
    <scope>NUCLEOTIDE SEQUENCE [LARGE SCALE GENOMIC DNA]</scope>
    <source>
        <strain evidence="11">cv. AL8/78</strain>
    </source>
</reference>
<dbReference type="InterPro" id="IPR036396">
    <property type="entry name" value="Cyt_P450_sf"/>
</dbReference>
<reference evidence="11" key="4">
    <citation type="submission" date="2019-03" db="UniProtKB">
        <authorList>
            <consortium name="EnsemblPlants"/>
        </authorList>
    </citation>
    <scope>IDENTIFICATION</scope>
</reference>
<comment type="similarity">
    <text evidence="2">Belongs to the cytochrome P450 family.</text>
</comment>
<evidence type="ECO:0000256" key="7">
    <source>
        <dbReference type="ARBA" id="ARBA00023002"/>
    </source>
</evidence>
<evidence type="ECO:0000256" key="5">
    <source>
        <dbReference type="ARBA" id="ARBA00022723"/>
    </source>
</evidence>
<keyword evidence="4" id="KW-0812">Transmembrane</keyword>
<dbReference type="InterPro" id="IPR001128">
    <property type="entry name" value="Cyt_P450"/>
</dbReference>
<dbReference type="PANTHER" id="PTHR24282:SF43">
    <property type="entry name" value="CYTOCHROME P450 734A4"/>
    <property type="match status" value="1"/>
</dbReference>
<keyword evidence="5" id="KW-0479">Metal-binding</keyword>
<reference evidence="12" key="1">
    <citation type="journal article" date="2014" name="Science">
        <title>Ancient hybridizations among the ancestral genomes of bread wheat.</title>
        <authorList>
            <consortium name="International Wheat Genome Sequencing Consortium,"/>
            <person name="Marcussen T."/>
            <person name="Sandve S.R."/>
            <person name="Heier L."/>
            <person name="Spannagl M."/>
            <person name="Pfeifer M."/>
            <person name="Jakobsen K.S."/>
            <person name="Wulff B.B."/>
            <person name="Steuernagel B."/>
            <person name="Mayer K.F."/>
            <person name="Olsen O.A."/>
        </authorList>
    </citation>
    <scope>NUCLEOTIDE SEQUENCE [LARGE SCALE GENOMIC DNA]</scope>
    <source>
        <strain evidence="12">cv. AL8/78</strain>
    </source>
</reference>
<comment type="subcellular location">
    <subcellularLocation>
        <location evidence="1">Membrane</location>
    </subcellularLocation>
</comment>
<dbReference type="GO" id="GO:0020037">
    <property type="term" value="F:heme binding"/>
    <property type="evidence" value="ECO:0007669"/>
    <property type="project" value="InterPro"/>
</dbReference>
<evidence type="ECO:0000256" key="9">
    <source>
        <dbReference type="ARBA" id="ARBA00023033"/>
    </source>
</evidence>
<proteinExistence type="inferred from homology"/>
<dbReference type="GO" id="GO:0004497">
    <property type="term" value="F:monooxygenase activity"/>
    <property type="evidence" value="ECO:0007669"/>
    <property type="project" value="UniProtKB-KW"/>
</dbReference>
<keyword evidence="3" id="KW-0349">Heme</keyword>
<dbReference type="Pfam" id="PF00067">
    <property type="entry name" value="p450"/>
    <property type="match status" value="1"/>
</dbReference>
<accession>A0A453SAN0</accession>
<reference evidence="12" key="2">
    <citation type="journal article" date="2017" name="Nat. Plants">
        <title>The Aegilops tauschii genome reveals multiple impacts of transposons.</title>
        <authorList>
            <person name="Zhao G."/>
            <person name="Zou C."/>
            <person name="Li K."/>
            <person name="Wang K."/>
            <person name="Li T."/>
            <person name="Gao L."/>
            <person name="Zhang X."/>
            <person name="Wang H."/>
            <person name="Yang Z."/>
            <person name="Liu X."/>
            <person name="Jiang W."/>
            <person name="Mao L."/>
            <person name="Kong X."/>
            <person name="Jiao Y."/>
            <person name="Jia J."/>
        </authorList>
    </citation>
    <scope>NUCLEOTIDE SEQUENCE [LARGE SCALE GENOMIC DNA]</scope>
    <source>
        <strain evidence="12">cv. AL8/78</strain>
    </source>
</reference>
<dbReference type="GO" id="GO:0016131">
    <property type="term" value="P:brassinosteroid metabolic process"/>
    <property type="evidence" value="ECO:0007669"/>
    <property type="project" value="TreeGrafter"/>
</dbReference>
<dbReference type="AlphaFoldDB" id="A0A453SAN0"/>
<sequence length="113" mass="13016">MQGRLMAFASEAFRKVLVPGYRFLPTKKNRMSWGLDREIRRGLVQLIGRRSDADMVEECKTFFFAGKQTTTNLLTWATVLLAMHPEWQDRARQEVLAVCGLGELPAKEHLHKL</sequence>
<keyword evidence="12" id="KW-1185">Reference proteome</keyword>
<evidence type="ECO:0000313" key="11">
    <source>
        <dbReference type="EnsemblPlants" id="AET7Gv20869900.11"/>
    </source>
</evidence>
<dbReference type="Proteomes" id="UP000015105">
    <property type="component" value="Chromosome 7D"/>
</dbReference>